<dbReference type="Proteomes" id="UP000289859">
    <property type="component" value="Unassembled WGS sequence"/>
</dbReference>
<feature type="coiled-coil region" evidence="1">
    <location>
        <begin position="96"/>
        <end position="130"/>
    </location>
</feature>
<organism evidence="3 4">
    <name type="scientific">Leeuwenhoekiella polynyae</name>
    <dbReference type="NCBI Taxonomy" id="1550906"/>
    <lineage>
        <taxon>Bacteria</taxon>
        <taxon>Pseudomonadati</taxon>
        <taxon>Bacteroidota</taxon>
        <taxon>Flavobacteriia</taxon>
        <taxon>Flavobacteriales</taxon>
        <taxon>Flavobacteriaceae</taxon>
        <taxon>Leeuwenhoekiella</taxon>
    </lineage>
</organism>
<accession>A0A4Q0P463</accession>
<dbReference type="AlphaFoldDB" id="A0A4Q0P463"/>
<dbReference type="EMBL" id="QOVK01000011">
    <property type="protein sequence ID" value="RXG20329.1"/>
    <property type="molecule type" value="Genomic_DNA"/>
</dbReference>
<keyword evidence="4" id="KW-1185">Reference proteome</keyword>
<feature type="transmembrane region" description="Helical" evidence="2">
    <location>
        <begin position="186"/>
        <end position="204"/>
    </location>
</feature>
<gene>
    <name evidence="3" type="ORF">DSM02_2500</name>
</gene>
<evidence type="ECO:0000313" key="3">
    <source>
        <dbReference type="EMBL" id="RXG20329.1"/>
    </source>
</evidence>
<evidence type="ECO:0000256" key="1">
    <source>
        <dbReference type="SAM" id="Coils"/>
    </source>
</evidence>
<comment type="caution">
    <text evidence="3">The sequence shown here is derived from an EMBL/GenBank/DDBJ whole genome shotgun (WGS) entry which is preliminary data.</text>
</comment>
<protein>
    <recommendedName>
        <fullName evidence="5">J domain-containing protein</fullName>
    </recommendedName>
</protein>
<keyword evidence="2" id="KW-0812">Transmembrane</keyword>
<evidence type="ECO:0000313" key="4">
    <source>
        <dbReference type="Proteomes" id="UP000289859"/>
    </source>
</evidence>
<keyword evidence="2" id="KW-0472">Membrane</keyword>
<keyword evidence="2" id="KW-1133">Transmembrane helix</keyword>
<keyword evidence="1" id="KW-0175">Coiled coil</keyword>
<sequence length="330" mass="39484">MTNLELTIIEKIKKELNISDEVSIIELHDKLYKERNLTHPDKVDEKLKEKAKERFSILNNLLKELKIYIDRHNLKSSSSLILFENDYEKINDRSKILRLEKDILDLKKVIKKQEKENKKLKSTLKKIQKDKSQELTDKLKNYYEPKRSSFLVLGISAFLLILINISVQIQRLSAIFLDFLPIKLDYFNLVLIIILGFIFLSLLYKNFKYRKIQNITEELKSPSFITTFCHIYAKEHEDYFETKFFLESSIERSITNRHANKKFKNQSWHKKDRIIKRIIEVLEDRIKNPIGINDQKSLNYLKDIFIYNLITKGYIRFGKSNNLDREFLIE</sequence>
<reference evidence="3 4" key="1">
    <citation type="submission" date="2018-07" db="EMBL/GenBank/DDBJ databases">
        <title>Leeuwenhoekiella genomics.</title>
        <authorList>
            <person name="Tahon G."/>
            <person name="Willems A."/>
        </authorList>
    </citation>
    <scope>NUCLEOTIDE SEQUENCE [LARGE SCALE GENOMIC DNA]</scope>
    <source>
        <strain evidence="3 4">LMG 29608</strain>
    </source>
</reference>
<evidence type="ECO:0000256" key="2">
    <source>
        <dbReference type="SAM" id="Phobius"/>
    </source>
</evidence>
<evidence type="ECO:0008006" key="5">
    <source>
        <dbReference type="Google" id="ProtNLM"/>
    </source>
</evidence>
<feature type="transmembrane region" description="Helical" evidence="2">
    <location>
        <begin position="148"/>
        <end position="166"/>
    </location>
</feature>
<name>A0A4Q0P463_9FLAO</name>
<proteinExistence type="predicted"/>